<dbReference type="HAMAP" id="MF_00360">
    <property type="entry name" value="Ribosomal_bS6"/>
    <property type="match status" value="1"/>
</dbReference>
<dbReference type="AlphaFoldDB" id="A0A7S0MJW4"/>
<dbReference type="PANTHER" id="PTHR21011">
    <property type="entry name" value="MITOCHONDRIAL 28S RIBOSOMAL PROTEIN S6"/>
    <property type="match status" value="1"/>
</dbReference>
<sequence length="159" mass="17629">MPLYQLTVIARAGSSAADIHALLSKLNQLVLDQSGVVAGVSNWGVQKLAYRMKAHQEFHTQGRFMQLKFVVSPAVLKELERNMKLDERVLRFMTIKERNTSFMTVGGYDPDHLNTSVQKLISARLQDGAIPSDYFNYGSDAGYADLGFNGDKNPPAPNP</sequence>
<evidence type="ECO:0000256" key="1">
    <source>
        <dbReference type="ARBA" id="ARBA00009512"/>
    </source>
</evidence>
<dbReference type="Gene3D" id="3.30.70.60">
    <property type="match status" value="1"/>
</dbReference>
<dbReference type="InterPro" id="IPR014717">
    <property type="entry name" value="Transl_elong_EF1B/ribsomal_bS6"/>
</dbReference>
<name>A0A7S0MJW4_9CRYP</name>
<reference evidence="2" key="1">
    <citation type="submission" date="2021-01" db="EMBL/GenBank/DDBJ databases">
        <authorList>
            <person name="Corre E."/>
            <person name="Pelletier E."/>
            <person name="Niang G."/>
            <person name="Scheremetjew M."/>
            <person name="Finn R."/>
            <person name="Kale V."/>
            <person name="Holt S."/>
            <person name="Cochrane G."/>
            <person name="Meng A."/>
            <person name="Brown T."/>
            <person name="Cohen L."/>
        </authorList>
    </citation>
    <scope>NUCLEOTIDE SEQUENCE</scope>
    <source>
        <strain evidence="2">CCAP979/52</strain>
    </source>
</reference>
<comment type="similarity">
    <text evidence="1">Belongs to the bacterial ribosomal protein bS6 family.</text>
</comment>
<dbReference type="GO" id="GO:0005737">
    <property type="term" value="C:cytoplasm"/>
    <property type="evidence" value="ECO:0007669"/>
    <property type="project" value="UniProtKB-ARBA"/>
</dbReference>
<evidence type="ECO:0000313" key="2">
    <source>
        <dbReference type="EMBL" id="CAD8643720.1"/>
    </source>
</evidence>
<dbReference type="InterPro" id="IPR020814">
    <property type="entry name" value="Ribosomal_S6_plastid/chlpt"/>
</dbReference>
<dbReference type="NCBIfam" id="TIGR00166">
    <property type="entry name" value="S6"/>
    <property type="match status" value="1"/>
</dbReference>
<dbReference type="GO" id="GO:0005840">
    <property type="term" value="C:ribosome"/>
    <property type="evidence" value="ECO:0007669"/>
    <property type="project" value="InterPro"/>
</dbReference>
<dbReference type="CDD" id="cd15465">
    <property type="entry name" value="bS6_mito"/>
    <property type="match status" value="1"/>
</dbReference>
<dbReference type="InterPro" id="IPR035980">
    <property type="entry name" value="Ribosomal_bS6_sf"/>
</dbReference>
<dbReference type="GO" id="GO:0003735">
    <property type="term" value="F:structural constituent of ribosome"/>
    <property type="evidence" value="ECO:0007669"/>
    <property type="project" value="InterPro"/>
</dbReference>
<dbReference type="SUPFAM" id="SSF54995">
    <property type="entry name" value="Ribosomal protein S6"/>
    <property type="match status" value="1"/>
</dbReference>
<accession>A0A7S0MJW4</accession>
<dbReference type="GO" id="GO:0006412">
    <property type="term" value="P:translation"/>
    <property type="evidence" value="ECO:0007669"/>
    <property type="project" value="InterPro"/>
</dbReference>
<dbReference type="PANTHER" id="PTHR21011:SF1">
    <property type="entry name" value="SMALL RIBOSOMAL SUBUNIT PROTEIN BS6M"/>
    <property type="match status" value="1"/>
</dbReference>
<dbReference type="Pfam" id="PF01250">
    <property type="entry name" value="Ribosomal_S6"/>
    <property type="match status" value="1"/>
</dbReference>
<protein>
    <recommendedName>
        <fullName evidence="3">30S ribosomal protein S6</fullName>
    </recommendedName>
</protein>
<dbReference type="EMBL" id="HBEZ01038830">
    <property type="protein sequence ID" value="CAD8643720.1"/>
    <property type="molecule type" value="Transcribed_RNA"/>
</dbReference>
<gene>
    <name evidence="2" type="ORF">CCUR1050_LOCUS21404</name>
</gene>
<proteinExistence type="inferred from homology"/>
<evidence type="ECO:0008006" key="3">
    <source>
        <dbReference type="Google" id="ProtNLM"/>
    </source>
</evidence>
<organism evidence="2">
    <name type="scientific">Cryptomonas curvata</name>
    <dbReference type="NCBI Taxonomy" id="233186"/>
    <lineage>
        <taxon>Eukaryota</taxon>
        <taxon>Cryptophyceae</taxon>
        <taxon>Cryptomonadales</taxon>
        <taxon>Cryptomonadaceae</taxon>
        <taxon>Cryptomonas</taxon>
    </lineage>
</organism>
<dbReference type="GO" id="GO:0070181">
    <property type="term" value="F:small ribosomal subunit rRNA binding"/>
    <property type="evidence" value="ECO:0007669"/>
    <property type="project" value="TreeGrafter"/>
</dbReference>
<dbReference type="InterPro" id="IPR000529">
    <property type="entry name" value="Ribosomal_bS6"/>
</dbReference>